<evidence type="ECO:0000256" key="6">
    <source>
        <dbReference type="ARBA" id="ARBA00022741"/>
    </source>
</evidence>
<evidence type="ECO:0000256" key="8">
    <source>
        <dbReference type="ARBA" id="ARBA00022857"/>
    </source>
</evidence>
<evidence type="ECO:0000256" key="18">
    <source>
        <dbReference type="HAMAP-Rule" id="MF_01966"/>
    </source>
</evidence>
<dbReference type="InterPro" id="IPR000631">
    <property type="entry name" value="CARKD"/>
</dbReference>
<dbReference type="PROSITE" id="PS51385">
    <property type="entry name" value="YJEF_N"/>
    <property type="match status" value="1"/>
</dbReference>
<dbReference type="NCBIfam" id="TIGR00196">
    <property type="entry name" value="yjeF_cterm"/>
    <property type="match status" value="1"/>
</dbReference>
<feature type="binding site" evidence="18">
    <location>
        <position position="59"/>
    </location>
    <ligand>
        <name>K(+)</name>
        <dbReference type="ChEBI" id="CHEBI:29103"/>
    </ligand>
</feature>
<dbReference type="NCBIfam" id="TIGR00197">
    <property type="entry name" value="yjeF_nterm"/>
    <property type="match status" value="1"/>
</dbReference>
<feature type="binding site" evidence="18">
    <location>
        <begin position="130"/>
        <end position="136"/>
    </location>
    <ligand>
        <name>(6S)-NADPHX</name>
        <dbReference type="ChEBI" id="CHEBI:64076"/>
    </ligand>
</feature>
<dbReference type="SUPFAM" id="SSF53613">
    <property type="entry name" value="Ribokinase-like"/>
    <property type="match status" value="1"/>
</dbReference>
<dbReference type="InterPro" id="IPR029056">
    <property type="entry name" value="Ribokinase-like"/>
</dbReference>
<dbReference type="InterPro" id="IPR036652">
    <property type="entry name" value="YjeF_N_dom_sf"/>
</dbReference>
<keyword evidence="10 17" id="KW-0520">NAD</keyword>
<comment type="catalytic activity">
    <reaction evidence="1 18 19">
        <text>(6R)-NADHX = (6S)-NADHX</text>
        <dbReference type="Rhea" id="RHEA:32215"/>
        <dbReference type="ChEBI" id="CHEBI:64074"/>
        <dbReference type="ChEBI" id="CHEBI:64075"/>
        <dbReference type="EC" id="5.1.99.6"/>
    </reaction>
</comment>
<keyword evidence="12 17" id="KW-0456">Lyase</keyword>
<dbReference type="AlphaFoldDB" id="A0AAE3JEE6"/>
<dbReference type="EC" id="4.2.1.136" evidence="19"/>
<organism evidence="22 23">
    <name type="scientific">Hominifimenecus microfluidus</name>
    <dbReference type="NCBI Taxonomy" id="2885348"/>
    <lineage>
        <taxon>Bacteria</taxon>
        <taxon>Bacillati</taxon>
        <taxon>Bacillota</taxon>
        <taxon>Clostridia</taxon>
        <taxon>Lachnospirales</taxon>
        <taxon>Lachnospiraceae</taxon>
        <taxon>Hominifimenecus</taxon>
    </lineage>
</organism>
<dbReference type="GO" id="GO:0046496">
    <property type="term" value="P:nicotinamide nucleotide metabolic process"/>
    <property type="evidence" value="ECO:0007669"/>
    <property type="project" value="UniProtKB-UniRule"/>
</dbReference>
<evidence type="ECO:0000256" key="4">
    <source>
        <dbReference type="ARBA" id="ARBA00009524"/>
    </source>
</evidence>
<evidence type="ECO:0000256" key="13">
    <source>
        <dbReference type="ARBA" id="ARBA00023268"/>
    </source>
</evidence>
<evidence type="ECO:0000256" key="17">
    <source>
        <dbReference type="HAMAP-Rule" id="MF_01965"/>
    </source>
</evidence>
<feature type="binding site" evidence="18">
    <location>
        <begin position="58"/>
        <end position="62"/>
    </location>
    <ligand>
        <name>(6S)-NADPHX</name>
        <dbReference type="ChEBI" id="CHEBI:64076"/>
    </ligand>
</feature>
<evidence type="ECO:0000256" key="9">
    <source>
        <dbReference type="ARBA" id="ARBA00022958"/>
    </source>
</evidence>
<keyword evidence="7 17" id="KW-0067">ATP-binding</keyword>
<comment type="cofactor">
    <cofactor evidence="17">
        <name>Mg(2+)</name>
        <dbReference type="ChEBI" id="CHEBI:18420"/>
    </cofactor>
</comment>
<evidence type="ECO:0000256" key="16">
    <source>
        <dbReference type="ARBA" id="ARBA00049209"/>
    </source>
</evidence>
<dbReference type="PROSITE" id="PS01050">
    <property type="entry name" value="YJEF_C_2"/>
    <property type="match status" value="1"/>
</dbReference>
<comment type="similarity">
    <text evidence="17">Belongs to the NnrD/CARKD family.</text>
</comment>
<comment type="similarity">
    <text evidence="4 19">In the C-terminal section; belongs to the NnrD/CARKD family.</text>
</comment>
<dbReference type="EC" id="5.1.99.6" evidence="19"/>
<name>A0AAE3JEE6_9FIRM</name>
<keyword evidence="6 17" id="KW-0547">Nucleotide-binding</keyword>
<evidence type="ECO:0000313" key="23">
    <source>
        <dbReference type="Proteomes" id="UP001198182"/>
    </source>
</evidence>
<evidence type="ECO:0000256" key="15">
    <source>
        <dbReference type="ARBA" id="ARBA00048238"/>
    </source>
</evidence>
<dbReference type="InterPro" id="IPR017953">
    <property type="entry name" value="Carbohydrate_kinase_pred_CS"/>
</dbReference>
<evidence type="ECO:0000256" key="5">
    <source>
        <dbReference type="ARBA" id="ARBA00022723"/>
    </source>
</evidence>
<evidence type="ECO:0000256" key="10">
    <source>
        <dbReference type="ARBA" id="ARBA00023027"/>
    </source>
</evidence>
<accession>A0AAE3JEE6</accession>
<dbReference type="Proteomes" id="UP001198182">
    <property type="component" value="Unassembled WGS sequence"/>
</dbReference>
<gene>
    <name evidence="18" type="primary">nnrE</name>
    <name evidence="17" type="synonym">nnrD</name>
    <name evidence="22" type="ORF">LKD81_03630</name>
</gene>
<comment type="catalytic activity">
    <reaction evidence="2 18 19">
        <text>(6R)-NADPHX = (6S)-NADPHX</text>
        <dbReference type="Rhea" id="RHEA:32227"/>
        <dbReference type="ChEBI" id="CHEBI:64076"/>
        <dbReference type="ChEBI" id="CHEBI:64077"/>
        <dbReference type="EC" id="5.1.99.6"/>
    </reaction>
</comment>
<dbReference type="GO" id="GO:0005524">
    <property type="term" value="F:ATP binding"/>
    <property type="evidence" value="ECO:0007669"/>
    <property type="project" value="UniProtKB-UniRule"/>
</dbReference>
<dbReference type="PANTHER" id="PTHR12592:SF0">
    <property type="entry name" value="ATP-DEPENDENT (S)-NAD(P)H-HYDRATE DEHYDRATASE"/>
    <property type="match status" value="1"/>
</dbReference>
<feature type="binding site" evidence="17">
    <location>
        <position position="441"/>
    </location>
    <ligand>
        <name>AMP</name>
        <dbReference type="ChEBI" id="CHEBI:456215"/>
    </ligand>
</feature>
<keyword evidence="5 18" id="KW-0479">Metal-binding</keyword>
<keyword evidence="11 18" id="KW-0413">Isomerase</keyword>
<comment type="cofactor">
    <cofactor evidence="18 19">
        <name>K(+)</name>
        <dbReference type="ChEBI" id="CHEBI:29103"/>
    </cofactor>
    <text evidence="18 19">Binds 1 potassium ion per subunit.</text>
</comment>
<dbReference type="InterPro" id="IPR004443">
    <property type="entry name" value="YjeF_N_dom"/>
</dbReference>
<feature type="domain" description="YjeF C-terminal" evidence="20">
    <location>
        <begin position="225"/>
        <end position="496"/>
    </location>
</feature>
<dbReference type="Gene3D" id="3.40.50.10260">
    <property type="entry name" value="YjeF N-terminal domain"/>
    <property type="match status" value="1"/>
</dbReference>
<proteinExistence type="inferred from homology"/>
<keyword evidence="8 17" id="KW-0521">NADP</keyword>
<dbReference type="RefSeq" id="WP_308452800.1">
    <property type="nucleotide sequence ID" value="NZ_JAJEQR010000007.1"/>
</dbReference>
<feature type="binding site" evidence="18">
    <location>
        <position position="141"/>
    </location>
    <ligand>
        <name>(6S)-NADPHX</name>
        <dbReference type="ChEBI" id="CHEBI:64076"/>
    </ligand>
</feature>
<comment type="function">
    <text evidence="18">Catalyzes the epimerization of the S- and R-forms of NAD(P)HX, a damaged form of NAD(P)H that is a result of enzymatic or heat-dependent hydration. This is a prerequisite for the S-specific NAD(P)H-hydrate dehydratase to allow the repair of both epimers of NAD(P)HX.</text>
</comment>
<evidence type="ECO:0000313" key="22">
    <source>
        <dbReference type="EMBL" id="MCC2230093.1"/>
    </source>
</evidence>
<evidence type="ECO:0000259" key="21">
    <source>
        <dbReference type="PROSITE" id="PS51385"/>
    </source>
</evidence>
<dbReference type="PANTHER" id="PTHR12592">
    <property type="entry name" value="ATP-DEPENDENT (S)-NAD(P)H-HYDRATE DEHYDRATASE FAMILY MEMBER"/>
    <property type="match status" value="1"/>
</dbReference>
<reference evidence="22" key="1">
    <citation type="submission" date="2021-10" db="EMBL/GenBank/DDBJ databases">
        <title>Anaerobic single-cell dispensing facilitates the cultivation of human gut bacteria.</title>
        <authorList>
            <person name="Afrizal A."/>
        </authorList>
    </citation>
    <scope>NUCLEOTIDE SEQUENCE</scope>
    <source>
        <strain evidence="22">CLA-AA-H215</strain>
    </source>
</reference>
<comment type="catalytic activity">
    <reaction evidence="15 17 19">
        <text>(6S)-NADHX + ADP = AMP + phosphate + NADH + H(+)</text>
        <dbReference type="Rhea" id="RHEA:32223"/>
        <dbReference type="ChEBI" id="CHEBI:15378"/>
        <dbReference type="ChEBI" id="CHEBI:43474"/>
        <dbReference type="ChEBI" id="CHEBI:57945"/>
        <dbReference type="ChEBI" id="CHEBI:64074"/>
        <dbReference type="ChEBI" id="CHEBI:456215"/>
        <dbReference type="ChEBI" id="CHEBI:456216"/>
        <dbReference type="EC" id="4.2.1.136"/>
    </reaction>
</comment>
<dbReference type="GO" id="GO:0052856">
    <property type="term" value="F:NAD(P)HX epimerase activity"/>
    <property type="evidence" value="ECO:0007669"/>
    <property type="project" value="UniProtKB-UniRule"/>
</dbReference>
<protein>
    <recommendedName>
        <fullName evidence="19">Bifunctional NAD(P)H-hydrate repair enzyme</fullName>
    </recommendedName>
    <alternativeName>
        <fullName evidence="19">Nicotinamide nucleotide repair protein</fullName>
    </alternativeName>
    <domain>
        <recommendedName>
            <fullName evidence="19">ADP-dependent (S)-NAD(P)H-hydrate dehydratase</fullName>
            <ecNumber evidence="19">4.2.1.136</ecNumber>
        </recommendedName>
        <alternativeName>
            <fullName evidence="19">ADP-dependent NAD(P)HX dehydratase</fullName>
        </alternativeName>
    </domain>
    <domain>
        <recommendedName>
            <fullName evidence="19">NAD(P)H-hydrate epimerase</fullName>
            <ecNumber evidence="19">5.1.99.6</ecNumber>
        </recommendedName>
    </domain>
</protein>
<dbReference type="GO" id="GO:0052855">
    <property type="term" value="F:ADP-dependent NAD(P)H-hydrate dehydratase activity"/>
    <property type="evidence" value="ECO:0007669"/>
    <property type="project" value="UniProtKB-UniRule"/>
</dbReference>
<feature type="binding site" evidence="17">
    <location>
        <position position="376"/>
    </location>
    <ligand>
        <name>(6S)-NADPHX</name>
        <dbReference type="ChEBI" id="CHEBI:64076"/>
    </ligand>
</feature>
<feature type="binding site" evidence="18">
    <location>
        <position position="126"/>
    </location>
    <ligand>
        <name>K(+)</name>
        <dbReference type="ChEBI" id="CHEBI:29103"/>
    </ligand>
</feature>
<dbReference type="CDD" id="cd01171">
    <property type="entry name" value="YXKO-related"/>
    <property type="match status" value="1"/>
</dbReference>
<feature type="binding site" evidence="18">
    <location>
        <position position="162"/>
    </location>
    <ligand>
        <name>K(+)</name>
        <dbReference type="ChEBI" id="CHEBI:29103"/>
    </ligand>
</feature>
<dbReference type="Pfam" id="PF01256">
    <property type="entry name" value="Carb_kinase"/>
    <property type="match status" value="1"/>
</dbReference>
<dbReference type="HAMAP" id="MF_01966">
    <property type="entry name" value="NADHX_epimerase"/>
    <property type="match status" value="1"/>
</dbReference>
<dbReference type="SUPFAM" id="SSF64153">
    <property type="entry name" value="YjeF N-terminal domain-like"/>
    <property type="match status" value="1"/>
</dbReference>
<evidence type="ECO:0000256" key="11">
    <source>
        <dbReference type="ARBA" id="ARBA00023235"/>
    </source>
</evidence>
<dbReference type="HAMAP" id="MF_01965">
    <property type="entry name" value="NADHX_dehydratase"/>
    <property type="match status" value="1"/>
</dbReference>
<dbReference type="InterPro" id="IPR030677">
    <property type="entry name" value="Nnr"/>
</dbReference>
<dbReference type="PIRSF" id="PIRSF017184">
    <property type="entry name" value="Nnr"/>
    <property type="match status" value="1"/>
</dbReference>
<evidence type="ECO:0000256" key="7">
    <source>
        <dbReference type="ARBA" id="ARBA00022840"/>
    </source>
</evidence>
<feature type="domain" description="YjeF N-terminal" evidence="21">
    <location>
        <begin position="10"/>
        <end position="216"/>
    </location>
</feature>
<sequence>MKYLVDSMEMRAMDRHSIDTIGIPSIVLMERAALSAVQEMKGRLIGRPSILVFCGTGNNGADGLAMARMLTMDSYPCEIAVIGNVSHATEEWKLQCHICEQMKIPIRYDIPDRAYIIENRFSVLVDAMLGTGLSRLVSGSYEQAIQAMNAADTYRVAVDIPSGISADTGQVLGTAVRADLTVCFQYRKLGTLLFPGRVCSGEVAVTDIGITPQSFDAVSPKAFTMGPEDIADLPARPPRSHKGSFGHVLIMAGSRNMCGAAYLSALAAYRAGAGLVRIYTPEENREILQTRLPEAILTTYTTGVFPVDTLQELCKWADAAVIGPGLGVSEDTRRLVSYMLQYGDFPMVLDADALNIIAADENLKQLLGKNHVLTPHMGEMSRLIAQPVSRISVDMPACARSFSDRFGCVLVLKDACTLVSGGDQLYVNACGNSGMATGGSGDVLSGVIGALLAGGQLTGFEAASYGVLMHALAGDRAAEELGERAVMASDIARRIQ</sequence>
<dbReference type="PROSITE" id="PS51383">
    <property type="entry name" value="YJEF_C_3"/>
    <property type="match status" value="1"/>
</dbReference>
<comment type="similarity">
    <text evidence="3 19">In the N-terminal section; belongs to the NnrE/AIBP family.</text>
</comment>
<comment type="catalytic activity">
    <reaction evidence="16 17 19">
        <text>(6S)-NADPHX + ADP = AMP + phosphate + NADPH + H(+)</text>
        <dbReference type="Rhea" id="RHEA:32235"/>
        <dbReference type="ChEBI" id="CHEBI:15378"/>
        <dbReference type="ChEBI" id="CHEBI:43474"/>
        <dbReference type="ChEBI" id="CHEBI:57783"/>
        <dbReference type="ChEBI" id="CHEBI:64076"/>
        <dbReference type="ChEBI" id="CHEBI:456215"/>
        <dbReference type="ChEBI" id="CHEBI:456216"/>
        <dbReference type="EC" id="4.2.1.136"/>
    </reaction>
</comment>
<comment type="function">
    <text evidence="14 19">Bifunctional enzyme that catalyzes the epimerization of the S- and R-forms of NAD(P)HX and the dehydration of the S-form of NAD(P)HX at the expense of ADP, which is converted to AMP. This allows the repair of both epimers of NAD(P)HX, a damaged form of NAD(P)H that is a result of enzymatic or heat-dependent hydration.</text>
</comment>
<evidence type="ECO:0000256" key="1">
    <source>
        <dbReference type="ARBA" id="ARBA00000013"/>
    </source>
</evidence>
<keyword evidence="13" id="KW-0511">Multifunctional enzyme</keyword>
<evidence type="ECO:0000256" key="12">
    <source>
        <dbReference type="ARBA" id="ARBA00023239"/>
    </source>
</evidence>
<evidence type="ECO:0000259" key="20">
    <source>
        <dbReference type="PROSITE" id="PS51383"/>
    </source>
</evidence>
<dbReference type="Gene3D" id="3.40.1190.20">
    <property type="match status" value="1"/>
</dbReference>
<keyword evidence="23" id="KW-1185">Reference proteome</keyword>
<feature type="binding site" evidence="17">
    <location>
        <position position="325"/>
    </location>
    <ligand>
        <name>(6S)-NADPHX</name>
        <dbReference type="ChEBI" id="CHEBI:64076"/>
    </ligand>
</feature>
<keyword evidence="9 18" id="KW-0630">Potassium</keyword>
<comment type="function">
    <text evidence="17">Catalyzes the dehydration of the S-form of NAD(P)HX at the expense of ADP, which is converted to AMP. Together with NAD(P)HX epimerase, which catalyzes the epimerization of the S- and R-forms, the enzyme allows the repair of both epimers of NAD(P)HX, a damaged form of NAD(P)H that is a result of enzymatic or heat-dependent hydration.</text>
</comment>
<feature type="binding site" evidence="17">
    <location>
        <begin position="413"/>
        <end position="417"/>
    </location>
    <ligand>
        <name>AMP</name>
        <dbReference type="ChEBI" id="CHEBI:456215"/>
    </ligand>
</feature>
<evidence type="ECO:0000256" key="14">
    <source>
        <dbReference type="ARBA" id="ARBA00025153"/>
    </source>
</evidence>
<feature type="binding site" evidence="17">
    <location>
        <position position="260"/>
    </location>
    <ligand>
        <name>(6S)-NADPHX</name>
        <dbReference type="ChEBI" id="CHEBI:64076"/>
    </ligand>
</feature>
<comment type="subunit">
    <text evidence="17">Homotetramer.</text>
</comment>
<dbReference type="Pfam" id="PF03853">
    <property type="entry name" value="YjeF_N"/>
    <property type="match status" value="1"/>
</dbReference>
<dbReference type="EMBL" id="JAJEQR010000007">
    <property type="protein sequence ID" value="MCC2230093.1"/>
    <property type="molecule type" value="Genomic_DNA"/>
</dbReference>
<feature type="binding site" evidence="17">
    <location>
        <position position="442"/>
    </location>
    <ligand>
        <name>(6S)-NADPHX</name>
        <dbReference type="ChEBI" id="CHEBI:64076"/>
    </ligand>
</feature>
<evidence type="ECO:0000256" key="19">
    <source>
        <dbReference type="PIRNR" id="PIRNR017184"/>
    </source>
</evidence>
<feature type="binding site" evidence="18">
    <location>
        <position position="159"/>
    </location>
    <ligand>
        <name>(6S)-NADPHX</name>
        <dbReference type="ChEBI" id="CHEBI:64076"/>
    </ligand>
</feature>
<evidence type="ECO:0000256" key="2">
    <source>
        <dbReference type="ARBA" id="ARBA00000909"/>
    </source>
</evidence>
<dbReference type="GO" id="GO:0046872">
    <property type="term" value="F:metal ion binding"/>
    <property type="evidence" value="ECO:0007669"/>
    <property type="project" value="UniProtKB-UniRule"/>
</dbReference>
<comment type="caution">
    <text evidence="22">The sequence shown here is derived from an EMBL/GenBank/DDBJ whole genome shotgun (WGS) entry which is preliminary data.</text>
</comment>
<comment type="similarity">
    <text evidence="18">Belongs to the NnrE/AIBP family.</text>
</comment>
<evidence type="ECO:0000256" key="3">
    <source>
        <dbReference type="ARBA" id="ARBA00006001"/>
    </source>
</evidence>
<dbReference type="GO" id="GO:0110051">
    <property type="term" value="P:metabolite repair"/>
    <property type="evidence" value="ECO:0007669"/>
    <property type="project" value="TreeGrafter"/>
</dbReference>